<dbReference type="GO" id="GO:0005576">
    <property type="term" value="C:extracellular region"/>
    <property type="evidence" value="ECO:0007669"/>
    <property type="project" value="UniProtKB-SubCell"/>
</dbReference>
<keyword evidence="5" id="KW-0027">Amidation</keyword>
<comment type="function">
    <text evidence="6">VIP is a neuropeptide involved in a diverse array of physiological processes through activating the PACAP subfamily of class B1 G protein-coupled receptors: VIP receptor 1 (VPR1) and VIP receptor 2 (VPR2). Abundantly expressed throughout the CNS and peripheral nervous systems where they primarily exert neuroprotective and immune modulatory roles. Also causes vasodilation, lowers arterial blood pressure, stimulates myocardial contractility, increases glycogenolysis and relaxes the smooth muscle of trachea, stomach and gall bladder.</text>
</comment>
<evidence type="ECO:0000313" key="10">
    <source>
        <dbReference type="RefSeq" id="XP_030051369.1"/>
    </source>
</evidence>
<accession>A0A6P7XLZ9</accession>
<dbReference type="OrthoDB" id="8795594at2759"/>
<evidence type="ECO:0000256" key="4">
    <source>
        <dbReference type="ARBA" id="ARBA00022702"/>
    </source>
</evidence>
<keyword evidence="7" id="KW-0732">Signal</keyword>
<name>A0A6P7XLZ9_9AMPH</name>
<dbReference type="SMART" id="SM00070">
    <property type="entry name" value="GLUCA"/>
    <property type="match status" value="2"/>
</dbReference>
<dbReference type="InterPro" id="IPR000532">
    <property type="entry name" value="Glucagon_GIP_secretin_VIP"/>
</dbReference>
<feature type="domain" description="Glucagon / GIP / secretin / VIP family" evidence="8">
    <location>
        <begin position="87"/>
        <end position="109"/>
    </location>
</feature>
<dbReference type="GO" id="GO:0032880">
    <property type="term" value="P:regulation of protein localization"/>
    <property type="evidence" value="ECO:0007669"/>
    <property type="project" value="TreeGrafter"/>
</dbReference>
<proteinExistence type="inferred from homology"/>
<dbReference type="GO" id="GO:0051428">
    <property type="term" value="F:peptide hormone receptor binding"/>
    <property type="evidence" value="ECO:0007669"/>
    <property type="project" value="TreeGrafter"/>
</dbReference>
<comment type="subcellular location">
    <subcellularLocation>
        <location evidence="1">Secreted</location>
    </subcellularLocation>
</comment>
<dbReference type="CTD" id="7432"/>
<dbReference type="Gene3D" id="6.10.250.590">
    <property type="match status" value="2"/>
</dbReference>
<evidence type="ECO:0000256" key="1">
    <source>
        <dbReference type="ARBA" id="ARBA00004613"/>
    </source>
</evidence>
<keyword evidence="9" id="KW-1185">Reference proteome</keyword>
<dbReference type="RefSeq" id="XP_030051369.1">
    <property type="nucleotide sequence ID" value="XM_030195509.1"/>
</dbReference>
<evidence type="ECO:0000256" key="2">
    <source>
        <dbReference type="ARBA" id="ARBA00008369"/>
    </source>
</evidence>
<dbReference type="KEGG" id="muo:115465103"/>
<gene>
    <name evidence="10" type="primary">VIP</name>
</gene>
<dbReference type="GeneID" id="115465103"/>
<reference evidence="10" key="1">
    <citation type="submission" date="2025-08" db="UniProtKB">
        <authorList>
            <consortium name="RefSeq"/>
        </authorList>
    </citation>
    <scope>IDENTIFICATION</scope>
</reference>
<dbReference type="FunCoup" id="A0A6P7XLZ9">
    <property type="interactions" value="462"/>
</dbReference>
<dbReference type="PANTHER" id="PTHR11213:SF5">
    <property type="entry name" value="VIP PEPTIDES"/>
    <property type="match status" value="1"/>
</dbReference>
<dbReference type="InParanoid" id="A0A6P7XLZ9"/>
<dbReference type="GO" id="GO:0005184">
    <property type="term" value="F:neuropeptide hormone activity"/>
    <property type="evidence" value="ECO:0007669"/>
    <property type="project" value="InterPro"/>
</dbReference>
<evidence type="ECO:0000256" key="7">
    <source>
        <dbReference type="SAM" id="SignalP"/>
    </source>
</evidence>
<feature type="chain" id="PRO_5027709016" evidence="7">
    <location>
        <begin position="26"/>
        <end position="199"/>
    </location>
</feature>
<keyword evidence="3" id="KW-0964">Secreted</keyword>
<evidence type="ECO:0000259" key="8">
    <source>
        <dbReference type="PROSITE" id="PS00260"/>
    </source>
</evidence>
<dbReference type="PANTHER" id="PTHR11213">
    <property type="entry name" value="GLUCAGON-FAMILY NEUROPEPTIDE"/>
    <property type="match status" value="1"/>
</dbReference>
<dbReference type="Proteomes" id="UP000515156">
    <property type="component" value="Chromosome 3"/>
</dbReference>
<sequence length="199" mass="22424">MEHRNSFQLLMSFTLVSVLCFRAHALSPLGTYSAMRLGNRIPFDGPSESGQITGSLKSDADILQSALPENDKLYVDVNRALSRTTRHSDGVFTSNYSKLLGQLSARKYLESLIGKRVSNNFMDEQMPVKRHSDAVFTDNYSRLRKQMAVKKYLDSVLTGKRSQEEINPANLPEEADPTFSENYDDVTVDDLLSHFPLNI</sequence>
<protein>
    <submittedName>
        <fullName evidence="10">VIP peptides</fullName>
    </submittedName>
</protein>
<dbReference type="InterPro" id="IPR046963">
    <property type="entry name" value="VIP/GHRH-like"/>
</dbReference>
<comment type="similarity">
    <text evidence="2">Belongs to the glucagon family.</text>
</comment>
<dbReference type="GO" id="GO:0007189">
    <property type="term" value="P:adenylate cyclase-activating G protein-coupled receptor signaling pathway"/>
    <property type="evidence" value="ECO:0007669"/>
    <property type="project" value="TreeGrafter"/>
</dbReference>
<evidence type="ECO:0000256" key="3">
    <source>
        <dbReference type="ARBA" id="ARBA00022525"/>
    </source>
</evidence>
<feature type="domain" description="Glucagon / GIP / secretin / VIP family" evidence="8">
    <location>
        <begin position="131"/>
        <end position="153"/>
    </location>
</feature>
<feature type="signal peptide" evidence="7">
    <location>
        <begin position="1"/>
        <end position="25"/>
    </location>
</feature>
<dbReference type="PROSITE" id="PS00260">
    <property type="entry name" value="GLUCAGON"/>
    <property type="match status" value="2"/>
</dbReference>
<dbReference type="GO" id="GO:0043005">
    <property type="term" value="C:neuron projection"/>
    <property type="evidence" value="ECO:0007669"/>
    <property type="project" value="TreeGrafter"/>
</dbReference>
<evidence type="ECO:0000313" key="9">
    <source>
        <dbReference type="Proteomes" id="UP000515156"/>
    </source>
</evidence>
<dbReference type="AlphaFoldDB" id="A0A6P7XLZ9"/>
<evidence type="ECO:0000256" key="6">
    <source>
        <dbReference type="ARBA" id="ARBA00049976"/>
    </source>
</evidence>
<evidence type="ECO:0000256" key="5">
    <source>
        <dbReference type="ARBA" id="ARBA00022815"/>
    </source>
</evidence>
<keyword evidence="4" id="KW-0372">Hormone</keyword>
<dbReference type="Pfam" id="PF00123">
    <property type="entry name" value="Hormone_2"/>
    <property type="match status" value="2"/>
</dbReference>
<organism evidence="9 10">
    <name type="scientific">Microcaecilia unicolor</name>
    <dbReference type="NCBI Taxonomy" id="1415580"/>
    <lineage>
        <taxon>Eukaryota</taxon>
        <taxon>Metazoa</taxon>
        <taxon>Chordata</taxon>
        <taxon>Craniata</taxon>
        <taxon>Vertebrata</taxon>
        <taxon>Euteleostomi</taxon>
        <taxon>Amphibia</taxon>
        <taxon>Gymnophiona</taxon>
        <taxon>Siphonopidae</taxon>
        <taxon>Microcaecilia</taxon>
    </lineage>
</organism>
<dbReference type="GO" id="GO:0048242">
    <property type="term" value="P:epinephrine secretion"/>
    <property type="evidence" value="ECO:0007669"/>
    <property type="project" value="TreeGrafter"/>
</dbReference>